<comment type="function">
    <text evidence="3">Required for rescue of stalled ribosomes mediated by trans-translation. Binds to transfer-messenger RNA (tmRNA), required for stable association of tmRNA with ribosomes. tmRNA and SmpB together mimic tRNA shape, replacing the anticodon stem-loop with SmpB. tmRNA is encoded by the ssrA gene; the 2 termini fold to resemble tRNA(Ala) and it encodes a 'tag peptide', a short internal open reading frame. During trans-translation Ala-aminoacylated tmRNA acts like a tRNA, entering the A-site of stalled ribosomes, displacing the stalled mRNA. The ribosome then switches to translate the ORF on the tmRNA; the nascent peptide is terminated with the 'tag peptide' encoded by the tmRNA and targeted for degradation. The ribosome is freed to recommence translation, which seems to be the essential function of trans-translation.</text>
</comment>
<dbReference type="GO" id="GO:0003723">
    <property type="term" value="F:RNA binding"/>
    <property type="evidence" value="ECO:0007669"/>
    <property type="project" value="UniProtKB-UniRule"/>
</dbReference>
<keyword evidence="2 3" id="KW-0694">RNA-binding</keyword>
<accession>A0A316EYQ8</accession>
<comment type="caution">
    <text evidence="4">The sequence shown here is derived from an EMBL/GenBank/DDBJ whole genome shotgun (WGS) entry which is preliminary data.</text>
</comment>
<dbReference type="RefSeq" id="WP_109581229.1">
    <property type="nucleotide sequence ID" value="NZ_CAJPUX010000001.1"/>
</dbReference>
<organism evidence="4 5">
    <name type="scientific">Cupriavidus plantarum</name>
    <dbReference type="NCBI Taxonomy" id="942865"/>
    <lineage>
        <taxon>Bacteria</taxon>
        <taxon>Pseudomonadati</taxon>
        <taxon>Pseudomonadota</taxon>
        <taxon>Betaproteobacteria</taxon>
        <taxon>Burkholderiales</taxon>
        <taxon>Burkholderiaceae</taxon>
        <taxon>Cupriavidus</taxon>
    </lineage>
</organism>
<dbReference type="NCBIfam" id="TIGR00086">
    <property type="entry name" value="smpB"/>
    <property type="match status" value="1"/>
</dbReference>
<dbReference type="Gene3D" id="2.40.280.10">
    <property type="match status" value="1"/>
</dbReference>
<protein>
    <recommendedName>
        <fullName evidence="3">SsrA-binding protein</fullName>
    </recommendedName>
    <alternativeName>
        <fullName evidence="3">Small protein B</fullName>
    </alternativeName>
</protein>
<dbReference type="CDD" id="cd09294">
    <property type="entry name" value="SmpB"/>
    <property type="match status" value="1"/>
</dbReference>
<evidence type="ECO:0000256" key="2">
    <source>
        <dbReference type="ARBA" id="ARBA00022884"/>
    </source>
</evidence>
<dbReference type="GO" id="GO:0070929">
    <property type="term" value="P:trans-translation"/>
    <property type="evidence" value="ECO:0007669"/>
    <property type="project" value="UniProtKB-UniRule"/>
</dbReference>
<comment type="subcellular location">
    <subcellularLocation>
        <location evidence="3">Cytoplasm</location>
    </subcellularLocation>
    <text evidence="3">The tmRNA-SmpB complex associates with stalled 70S ribosomes.</text>
</comment>
<dbReference type="PROSITE" id="PS01317">
    <property type="entry name" value="SSRP"/>
    <property type="match status" value="1"/>
</dbReference>
<name>A0A316EYQ8_9BURK</name>
<reference evidence="4 5" key="1">
    <citation type="submission" date="2018-05" db="EMBL/GenBank/DDBJ databases">
        <title>Genomic Encyclopedia of Type Strains, Phase IV (KMG-V): Genome sequencing to study the core and pangenomes of soil and plant-associated prokaryotes.</title>
        <authorList>
            <person name="Whitman W."/>
        </authorList>
    </citation>
    <scope>NUCLEOTIDE SEQUENCE [LARGE SCALE GENOMIC DNA]</scope>
    <source>
        <strain evidence="4 5">SLV-132</strain>
    </source>
</reference>
<dbReference type="InterPro" id="IPR023620">
    <property type="entry name" value="SmpB"/>
</dbReference>
<keyword evidence="5" id="KW-1185">Reference proteome</keyword>
<dbReference type="Pfam" id="PF01668">
    <property type="entry name" value="SmpB"/>
    <property type="match status" value="1"/>
</dbReference>
<dbReference type="HAMAP" id="MF_00023">
    <property type="entry name" value="SmpB"/>
    <property type="match status" value="1"/>
</dbReference>
<evidence type="ECO:0000256" key="1">
    <source>
        <dbReference type="ARBA" id="ARBA00022490"/>
    </source>
</evidence>
<dbReference type="NCBIfam" id="NF003843">
    <property type="entry name" value="PRK05422.1"/>
    <property type="match status" value="1"/>
</dbReference>
<dbReference type="GO" id="GO:0070930">
    <property type="term" value="P:trans-translation-dependent protein tagging"/>
    <property type="evidence" value="ECO:0007669"/>
    <property type="project" value="TreeGrafter"/>
</dbReference>
<dbReference type="InterPro" id="IPR000037">
    <property type="entry name" value="SsrA-bd_prot"/>
</dbReference>
<dbReference type="SUPFAM" id="SSF74982">
    <property type="entry name" value="Small protein B (SmpB)"/>
    <property type="match status" value="1"/>
</dbReference>
<dbReference type="InterPro" id="IPR020081">
    <property type="entry name" value="SsrA-bd_prot_CS"/>
</dbReference>
<evidence type="ECO:0000313" key="5">
    <source>
        <dbReference type="Proteomes" id="UP000245754"/>
    </source>
</evidence>
<dbReference type="PANTHER" id="PTHR30308">
    <property type="entry name" value="TMRNA-BINDING COMPONENT OF TRANS-TRANSLATION TAGGING COMPLEX"/>
    <property type="match status" value="1"/>
</dbReference>
<evidence type="ECO:0000256" key="3">
    <source>
        <dbReference type="HAMAP-Rule" id="MF_00023"/>
    </source>
</evidence>
<keyword evidence="1 3" id="KW-0963">Cytoplasm</keyword>
<proteinExistence type="inferred from homology"/>
<gene>
    <name evidence="3" type="primary">smpB</name>
    <name evidence="4" type="ORF">C7419_1011403</name>
</gene>
<dbReference type="Proteomes" id="UP000245754">
    <property type="component" value="Unassembled WGS sequence"/>
</dbReference>
<dbReference type="PANTHER" id="PTHR30308:SF2">
    <property type="entry name" value="SSRA-BINDING PROTEIN"/>
    <property type="match status" value="1"/>
</dbReference>
<sequence>MTIADNKKAFFDYFIEERYEAGLVLEGWEVKAIRAGRVQIKEGYVVVRNAEMFLIGAHISPLQSASTHVTPDPVRTRKLLLKSAEISKLIGKVEQRGYTLVPLNLHYQRGRVKCEIGLAKGKKQFDKRETEKNRDWQREKARILKGGAKE</sequence>
<comment type="similarity">
    <text evidence="3">Belongs to the SmpB family.</text>
</comment>
<dbReference type="GO" id="GO:0005829">
    <property type="term" value="C:cytosol"/>
    <property type="evidence" value="ECO:0007669"/>
    <property type="project" value="TreeGrafter"/>
</dbReference>
<dbReference type="AlphaFoldDB" id="A0A316EYQ8"/>
<dbReference type="EMBL" id="QGGT01000001">
    <property type="protein sequence ID" value="PWK37521.1"/>
    <property type="molecule type" value="Genomic_DNA"/>
</dbReference>
<evidence type="ECO:0000313" key="4">
    <source>
        <dbReference type="EMBL" id="PWK37521.1"/>
    </source>
</evidence>
<dbReference type="OrthoDB" id="9805462at2"/>
<dbReference type="GeneID" id="98339992"/>